<proteinExistence type="predicted"/>
<protein>
    <submittedName>
        <fullName evidence="1">Uncharacterized protein</fullName>
    </submittedName>
</protein>
<dbReference type="AlphaFoldDB" id="K2G3J7"/>
<name>K2G3J7_9BACT</name>
<reference evidence="1" key="1">
    <citation type="journal article" date="2012" name="Science">
        <title>Fermentation, hydrogen, and sulfur metabolism in multiple uncultivated bacterial phyla.</title>
        <authorList>
            <person name="Wrighton K.C."/>
            <person name="Thomas B.C."/>
            <person name="Sharon I."/>
            <person name="Miller C.S."/>
            <person name="Castelle C.J."/>
            <person name="VerBerkmoes N.C."/>
            <person name="Wilkins M.J."/>
            <person name="Hettich R.L."/>
            <person name="Lipton M.S."/>
            <person name="Williams K.H."/>
            <person name="Long P.E."/>
            <person name="Banfield J.F."/>
        </authorList>
    </citation>
    <scope>NUCLEOTIDE SEQUENCE [LARGE SCALE GENOMIC DNA]</scope>
</reference>
<dbReference type="EMBL" id="AMFJ01000092">
    <property type="protein sequence ID" value="EKE29808.1"/>
    <property type="molecule type" value="Genomic_DNA"/>
</dbReference>
<evidence type="ECO:0000313" key="1">
    <source>
        <dbReference type="EMBL" id="EKE29808.1"/>
    </source>
</evidence>
<gene>
    <name evidence="1" type="ORF">ACD_2C00092G0001</name>
</gene>
<organism evidence="1">
    <name type="scientific">uncultured bacterium</name>
    <name type="common">gcode 4</name>
    <dbReference type="NCBI Taxonomy" id="1234023"/>
    <lineage>
        <taxon>Bacteria</taxon>
        <taxon>environmental samples</taxon>
    </lineage>
</organism>
<sequence>MIPQSLRDPSYLPTREEIEFWRWPGTNAFDNWDDYVHHNPLWFNFEILNREFIDSLCSYLNKRIAEILESWKERAMILETWAWSWRLGHFLRDWLPHMKDWILKIISTDNLSWETSEFNPYFHIRRDYPVEVMDYRKAIDKHPDIIITSWMPKDEDWTADYRKCSSVGEYILIWNQTDCWSDATWDERLIWKDDFSAMKLDVSWQMCFRDHPWNYANSSTISFRRANSGKDYFKKSEGSAPHRRSLSAPMT</sequence>
<comment type="caution">
    <text evidence="1">The sequence shown here is derived from an EMBL/GenBank/DDBJ whole genome shotgun (WGS) entry which is preliminary data.</text>
</comment>
<accession>K2G3J7</accession>